<comment type="caution">
    <text evidence="2">The sequence shown here is derived from an EMBL/GenBank/DDBJ whole genome shotgun (WGS) entry which is preliminary data.</text>
</comment>
<dbReference type="EMBL" id="PDUG01000006">
    <property type="protein sequence ID" value="PIC20030.1"/>
    <property type="molecule type" value="Genomic_DNA"/>
</dbReference>
<accession>A0A2G5SYB9</accession>
<organism evidence="2 3">
    <name type="scientific">Caenorhabditis nigoni</name>
    <dbReference type="NCBI Taxonomy" id="1611254"/>
    <lineage>
        <taxon>Eukaryota</taxon>
        <taxon>Metazoa</taxon>
        <taxon>Ecdysozoa</taxon>
        <taxon>Nematoda</taxon>
        <taxon>Chromadorea</taxon>
        <taxon>Rhabditida</taxon>
        <taxon>Rhabditina</taxon>
        <taxon>Rhabditomorpha</taxon>
        <taxon>Rhabditoidea</taxon>
        <taxon>Rhabditidae</taxon>
        <taxon>Peloderinae</taxon>
        <taxon>Caenorhabditis</taxon>
    </lineage>
</organism>
<feature type="region of interest" description="Disordered" evidence="1">
    <location>
        <begin position="1"/>
        <end position="23"/>
    </location>
</feature>
<dbReference type="AlphaFoldDB" id="A0A2G5SYB9"/>
<keyword evidence="3" id="KW-1185">Reference proteome</keyword>
<protein>
    <submittedName>
        <fullName evidence="2">Uncharacterized protein</fullName>
    </submittedName>
</protein>
<reference evidence="3" key="1">
    <citation type="submission" date="2017-10" db="EMBL/GenBank/DDBJ databases">
        <title>Rapid genome shrinkage in a self-fertile nematode reveals novel sperm competition proteins.</title>
        <authorList>
            <person name="Yin D."/>
            <person name="Schwarz E.M."/>
            <person name="Thomas C.G."/>
            <person name="Felde R.L."/>
            <person name="Korf I.F."/>
            <person name="Cutter A.D."/>
            <person name="Schartner C.M."/>
            <person name="Ralston E.J."/>
            <person name="Meyer B.J."/>
            <person name="Haag E.S."/>
        </authorList>
    </citation>
    <scope>NUCLEOTIDE SEQUENCE [LARGE SCALE GENOMIC DNA]</scope>
    <source>
        <strain evidence="3">JU1422</strain>
    </source>
</reference>
<feature type="region of interest" description="Disordered" evidence="1">
    <location>
        <begin position="101"/>
        <end position="147"/>
    </location>
</feature>
<feature type="compositionally biased region" description="Basic and acidic residues" evidence="1">
    <location>
        <begin position="129"/>
        <end position="139"/>
    </location>
</feature>
<feature type="compositionally biased region" description="Basic and acidic residues" evidence="1">
    <location>
        <begin position="101"/>
        <end position="119"/>
    </location>
</feature>
<dbReference type="Proteomes" id="UP000230233">
    <property type="component" value="Chromosome X"/>
</dbReference>
<proteinExistence type="predicted"/>
<evidence type="ECO:0000313" key="2">
    <source>
        <dbReference type="EMBL" id="PIC20030.1"/>
    </source>
</evidence>
<evidence type="ECO:0000313" key="3">
    <source>
        <dbReference type="Proteomes" id="UP000230233"/>
    </source>
</evidence>
<gene>
    <name evidence="2" type="primary">Cnig_chr_X.g25365</name>
    <name evidence="2" type="ORF">B9Z55_025365</name>
</gene>
<evidence type="ECO:0000256" key="1">
    <source>
        <dbReference type="SAM" id="MobiDB-lite"/>
    </source>
</evidence>
<sequence length="147" mass="17660">MSNNCETSKKLQESKKPMEISKAEKDEQDFDSWLWGHMFYSDCNMRNFEEQKKIYLEYEELKEKGRLEEFKYERAGNGGDLTLLESEMEKIMLAEESAKRFAEEEAEAAEKEMEHKWNPKEQQPWETDNEYRRRIRDAYSDSSLSDD</sequence>
<feature type="compositionally biased region" description="Basic and acidic residues" evidence="1">
    <location>
        <begin position="7"/>
        <end position="23"/>
    </location>
</feature>
<name>A0A2G5SYB9_9PELO</name>
<dbReference type="OrthoDB" id="10491355at2759"/>